<dbReference type="EMBL" id="CAOF01000061">
    <property type="protein sequence ID" value="CCO45603.1"/>
    <property type="molecule type" value="Genomic_DNA"/>
</dbReference>
<dbReference type="Pfam" id="PF06445">
    <property type="entry name" value="GyrI-like"/>
    <property type="match status" value="1"/>
</dbReference>
<gene>
    <name evidence="5" type="ORF">VIBNISOn1_1530058</name>
</gene>
<dbReference type="InterPro" id="IPR011256">
    <property type="entry name" value="Reg_factor_effector_dom_sf"/>
</dbReference>
<dbReference type="RefSeq" id="WP_022611022.1">
    <property type="nucleotide sequence ID" value="NZ_LK391965.1"/>
</dbReference>
<dbReference type="InterPro" id="IPR020449">
    <property type="entry name" value="Tscrpt_reg_AraC-type_HTH"/>
</dbReference>
<dbReference type="InterPro" id="IPR009057">
    <property type="entry name" value="Homeodomain-like_sf"/>
</dbReference>
<dbReference type="SUPFAM" id="SSF46689">
    <property type="entry name" value="Homeodomain-like"/>
    <property type="match status" value="2"/>
</dbReference>
<dbReference type="SMART" id="SM00342">
    <property type="entry name" value="HTH_ARAC"/>
    <property type="match status" value="1"/>
</dbReference>
<dbReference type="InterPro" id="IPR029442">
    <property type="entry name" value="GyrI-like"/>
</dbReference>
<evidence type="ECO:0000313" key="6">
    <source>
        <dbReference type="Proteomes" id="UP000018211"/>
    </source>
</evidence>
<dbReference type="Gene3D" id="3.20.80.10">
    <property type="entry name" value="Regulatory factor, effector binding domain"/>
    <property type="match status" value="1"/>
</dbReference>
<feature type="domain" description="HTH araC/xylS-type" evidence="4">
    <location>
        <begin position="9"/>
        <end position="107"/>
    </location>
</feature>
<dbReference type="Gene3D" id="1.10.10.60">
    <property type="entry name" value="Homeodomain-like"/>
    <property type="match status" value="2"/>
</dbReference>
<dbReference type="PANTHER" id="PTHR40055:SF1">
    <property type="entry name" value="TRANSCRIPTIONAL REGULATOR YGIV-RELATED"/>
    <property type="match status" value="1"/>
</dbReference>
<evidence type="ECO:0000256" key="1">
    <source>
        <dbReference type="ARBA" id="ARBA00023015"/>
    </source>
</evidence>
<dbReference type="InterPro" id="IPR050908">
    <property type="entry name" value="SmbC-like"/>
</dbReference>
<comment type="caution">
    <text evidence="5">The sequence shown here is derived from an EMBL/GenBank/DDBJ whole genome shotgun (WGS) entry which is preliminary data.</text>
</comment>
<name>A0AAV2VM43_9VIBR</name>
<dbReference type="InterPro" id="IPR018062">
    <property type="entry name" value="HTH_AraC-typ_CS"/>
</dbReference>
<dbReference type="PROSITE" id="PS00041">
    <property type="entry name" value="HTH_ARAC_FAMILY_1"/>
    <property type="match status" value="1"/>
</dbReference>
<reference evidence="5 6" key="1">
    <citation type="journal article" date="2013" name="ISME J.">
        <title>Comparative genomics of pathogenic lineages of Vibrio nigripulchritudo identifies virulence-associated traits.</title>
        <authorList>
            <person name="Goudenege D."/>
            <person name="Labreuche Y."/>
            <person name="Krin E."/>
            <person name="Ansquer D."/>
            <person name="Mangenot S."/>
            <person name="Calteau A."/>
            <person name="Medigue C."/>
            <person name="Mazel D."/>
            <person name="Polz M.F."/>
            <person name="Le Roux F."/>
        </authorList>
    </citation>
    <scope>NUCLEOTIDE SEQUENCE [LARGE SCALE GENOMIC DNA]</scope>
    <source>
        <strain evidence="5 6">SOn1</strain>
    </source>
</reference>
<accession>A0AAV2VM43</accession>
<keyword evidence="2" id="KW-0238">DNA-binding</keyword>
<dbReference type="GO" id="GO:0043565">
    <property type="term" value="F:sequence-specific DNA binding"/>
    <property type="evidence" value="ECO:0007669"/>
    <property type="project" value="InterPro"/>
</dbReference>
<dbReference type="Proteomes" id="UP000018211">
    <property type="component" value="Unassembled WGS sequence"/>
</dbReference>
<evidence type="ECO:0000256" key="2">
    <source>
        <dbReference type="ARBA" id="ARBA00023125"/>
    </source>
</evidence>
<dbReference type="PANTHER" id="PTHR40055">
    <property type="entry name" value="TRANSCRIPTIONAL REGULATOR YGIV-RELATED"/>
    <property type="match status" value="1"/>
</dbReference>
<dbReference type="InterPro" id="IPR010499">
    <property type="entry name" value="AraC_E-bd"/>
</dbReference>
<protein>
    <submittedName>
        <fullName evidence="5">ARAC FAMILY TRANSCRIPTIONAL REGULATORY PROTEIN</fullName>
    </submittedName>
</protein>
<dbReference type="GO" id="GO:0003700">
    <property type="term" value="F:DNA-binding transcription factor activity"/>
    <property type="evidence" value="ECO:0007669"/>
    <property type="project" value="InterPro"/>
</dbReference>
<dbReference type="PRINTS" id="PR00032">
    <property type="entry name" value="HTHARAC"/>
</dbReference>
<evidence type="ECO:0000256" key="3">
    <source>
        <dbReference type="ARBA" id="ARBA00023163"/>
    </source>
</evidence>
<evidence type="ECO:0000259" key="4">
    <source>
        <dbReference type="PROSITE" id="PS01124"/>
    </source>
</evidence>
<organism evidence="5 6">
    <name type="scientific">Vibrio nigripulchritudo SOn1</name>
    <dbReference type="NCBI Taxonomy" id="1238450"/>
    <lineage>
        <taxon>Bacteria</taxon>
        <taxon>Pseudomonadati</taxon>
        <taxon>Pseudomonadota</taxon>
        <taxon>Gammaproteobacteria</taxon>
        <taxon>Vibrionales</taxon>
        <taxon>Vibrionaceae</taxon>
        <taxon>Vibrio</taxon>
    </lineage>
</organism>
<dbReference type="AlphaFoldDB" id="A0AAV2VM43"/>
<evidence type="ECO:0000313" key="5">
    <source>
        <dbReference type="EMBL" id="CCO45603.1"/>
    </source>
</evidence>
<keyword evidence="3" id="KW-0804">Transcription</keyword>
<dbReference type="PROSITE" id="PS01124">
    <property type="entry name" value="HTH_ARAC_FAMILY_2"/>
    <property type="match status" value="1"/>
</dbReference>
<keyword evidence="1" id="KW-0805">Transcription regulation</keyword>
<sequence>MTSLVEQINELVEHIELHLGDDMDIAVLAKRMQLSPWHFQRTFKSLVGDTLGGYVRGRRLSYAANQLLETDIGILEIALDTGFNSHEAFSRSFKTYFGLSPKVFRVQKPKVLLQEKPVLTQELVTHLRQGIALNPAIVSRPATLLVGFQTQIPSPFMFQESYCDLLEAPWMQLLDRRHEISNKVEDTYLGLTISDSGLFTEEEVTYLSAMKVTSFENIPDGMVTYELPEQMVAIFEVEEVSEDSINKTMDYIYGYWLPNSEYQRAEGQDYELFEGLKNFTLPDMTSKYVIPVKPRQK</sequence>
<dbReference type="SMART" id="SM00871">
    <property type="entry name" value="AraC_E_bind"/>
    <property type="match status" value="1"/>
</dbReference>
<proteinExistence type="predicted"/>
<dbReference type="InterPro" id="IPR018060">
    <property type="entry name" value="HTH_AraC"/>
</dbReference>
<dbReference type="SUPFAM" id="SSF55136">
    <property type="entry name" value="Probable bacterial effector-binding domain"/>
    <property type="match status" value="1"/>
</dbReference>
<dbReference type="Pfam" id="PF12833">
    <property type="entry name" value="HTH_18"/>
    <property type="match status" value="1"/>
</dbReference>